<dbReference type="EMBL" id="JABAIL010000001">
    <property type="protein sequence ID" value="NLR90123.1"/>
    <property type="molecule type" value="Genomic_DNA"/>
</dbReference>
<keyword evidence="1" id="KW-0378">Hydrolase</keyword>
<comment type="caution">
    <text evidence="1">The sequence shown here is derived from an EMBL/GenBank/DDBJ whole genome shotgun (WGS) entry which is preliminary data.</text>
</comment>
<dbReference type="RefSeq" id="WP_168880800.1">
    <property type="nucleotide sequence ID" value="NZ_JABAIL010000001.1"/>
</dbReference>
<sequence length="798" mass="91553">MKNSLITVVLLIITISGLAQNTSTFRGKVIEDKSLRPVGFVNINLVNNADGTSTDALGRFSISVNQQDIIELSCLGYSNMKINLDTVDLNTEVLIKLSKSVTELEEVVIGRKGYENPAWEIIRLAMANADDHNFKKAKDLNYQSKILTHIYIADLDSNNLEQRLVNKAMDRMEAISKLETDDKGMPIIPIYASHSEQDIHYNGLSEDRDITSYKESFLGPDFEDQFKQGLDTEKTTINFYQHWLRFLNYDFVSPLNPTFKNYFDFELVTYEKVDEDWCYRINYIPRRANDMTFGGTVWITDDVKSFAVKKITANISRESPINFIDSITVDQKLAPLDTSKVWAPYNQRIRMWVGGKLNENWSKFLVDIKTENTFESTQKIHFSDADTTIFAMIDTVKQMPSVKATSKVIDMVATGYYRMGGFDFGSLLALYAQNNIEDHHIQIGGTTNTQWFKNFVAGGYLAYGTKDEEWKWGISGKYVFNEEKWTYLYARAQHSLQRLGAGITYPGQPPYLWFQQLWGNYSYPYYLDEYKIIGSSYIAEGIQLRGQFTYKDENYFTGSTTDSLIFDHIRTAEVGGSIIFDFGKRYVTSRHLNRYVAANGKYPTITLSYNRGLPDVLNVTDSYHKVTASMQHRFKIGAIGRMDYVVSGGWTPSTVPFPLLFVHRGNNLRYIYDGSAYNLMDFGEFMSDKYASLRVFHHFEGLFMNRIPMVKKWNVKTFVVGNLLWGGVSDENLERNVNPWDENTSSFGSLDPSTPYVEVGGGIENIFRMVKVMFIYRATYQTNESRKYGVMFALTPEF</sequence>
<evidence type="ECO:0000313" key="1">
    <source>
        <dbReference type="EMBL" id="NLR90123.1"/>
    </source>
</evidence>
<protein>
    <submittedName>
        <fullName evidence="1">Carboxypeptidase-like regulatory domain-containing protein</fullName>
    </submittedName>
</protein>
<dbReference type="Pfam" id="PF18939">
    <property type="entry name" value="DUF5686"/>
    <property type="match status" value="2"/>
</dbReference>
<dbReference type="Proteomes" id="UP000585050">
    <property type="component" value="Unassembled WGS sequence"/>
</dbReference>
<reference evidence="1 2" key="1">
    <citation type="submission" date="2020-04" db="EMBL/GenBank/DDBJ databases">
        <title>Flammeovirga sp. SR4, a novel species isolated from seawater.</title>
        <authorList>
            <person name="Wang X."/>
        </authorList>
    </citation>
    <scope>NUCLEOTIDE SEQUENCE [LARGE SCALE GENOMIC DNA]</scope>
    <source>
        <strain evidence="1 2">SR4</strain>
    </source>
</reference>
<accession>A0A7X8XU90</accession>
<dbReference type="InterPro" id="IPR008969">
    <property type="entry name" value="CarboxyPept-like_regulatory"/>
</dbReference>
<keyword evidence="1" id="KW-0121">Carboxypeptidase</keyword>
<name>A0A7X8XU90_9BACT</name>
<keyword evidence="2" id="KW-1185">Reference proteome</keyword>
<keyword evidence="1" id="KW-0645">Protease</keyword>
<organism evidence="1 2">
    <name type="scientific">Flammeovirga agarivorans</name>
    <dbReference type="NCBI Taxonomy" id="2726742"/>
    <lineage>
        <taxon>Bacteria</taxon>
        <taxon>Pseudomonadati</taxon>
        <taxon>Bacteroidota</taxon>
        <taxon>Cytophagia</taxon>
        <taxon>Cytophagales</taxon>
        <taxon>Flammeovirgaceae</taxon>
        <taxon>Flammeovirga</taxon>
    </lineage>
</organism>
<gene>
    <name evidence="1" type="ORF">HGP29_02850</name>
</gene>
<evidence type="ECO:0000313" key="2">
    <source>
        <dbReference type="Proteomes" id="UP000585050"/>
    </source>
</evidence>
<dbReference type="Pfam" id="PF13715">
    <property type="entry name" value="CarbopepD_reg_2"/>
    <property type="match status" value="1"/>
</dbReference>
<dbReference type="SUPFAM" id="SSF49464">
    <property type="entry name" value="Carboxypeptidase regulatory domain-like"/>
    <property type="match status" value="1"/>
</dbReference>
<proteinExistence type="predicted"/>
<dbReference type="InterPro" id="IPR043741">
    <property type="entry name" value="DUF5686"/>
</dbReference>
<dbReference type="GO" id="GO:0004180">
    <property type="term" value="F:carboxypeptidase activity"/>
    <property type="evidence" value="ECO:0007669"/>
    <property type="project" value="UniProtKB-KW"/>
</dbReference>
<dbReference type="AlphaFoldDB" id="A0A7X8XU90"/>